<dbReference type="PANTHER" id="PTHR37019">
    <property type="entry name" value="CHROMOSOME 1, WHOLE GENOME SHOTGUN SEQUENCE"/>
    <property type="match status" value="1"/>
</dbReference>
<dbReference type="PANTHER" id="PTHR37019:SF1">
    <property type="entry name" value="EXPERA DOMAIN-CONTAINING PROTEIN"/>
    <property type="match status" value="1"/>
</dbReference>
<evidence type="ECO:0000313" key="3">
    <source>
        <dbReference type="EMBL" id="RMZ73997.1"/>
    </source>
</evidence>
<evidence type="ECO:0000259" key="2">
    <source>
        <dbReference type="Pfam" id="PF24803"/>
    </source>
</evidence>
<dbReference type="Proteomes" id="UP000265663">
    <property type="component" value="Unassembled WGS sequence"/>
</dbReference>
<dbReference type="AlphaFoldDB" id="A0A3M7MHS0"/>
<keyword evidence="4" id="KW-1185">Reference proteome</keyword>
<evidence type="ECO:0000313" key="4">
    <source>
        <dbReference type="Proteomes" id="UP000265663"/>
    </source>
</evidence>
<gene>
    <name evidence="3" type="ORF">GMOD_00004815</name>
</gene>
<feature type="transmembrane region" description="Helical" evidence="1">
    <location>
        <begin position="123"/>
        <end position="140"/>
    </location>
</feature>
<dbReference type="Pfam" id="PF24803">
    <property type="entry name" value="DUF7704"/>
    <property type="match status" value="1"/>
</dbReference>
<keyword evidence="1" id="KW-0472">Membrane</keyword>
<feature type="transmembrane region" description="Helical" evidence="1">
    <location>
        <begin position="12"/>
        <end position="30"/>
    </location>
</feature>
<dbReference type="InterPro" id="IPR056121">
    <property type="entry name" value="DUF7704"/>
</dbReference>
<dbReference type="OrthoDB" id="5313995at2759"/>
<evidence type="ECO:0000256" key="1">
    <source>
        <dbReference type="SAM" id="Phobius"/>
    </source>
</evidence>
<reference evidence="3 4" key="1">
    <citation type="journal article" date="2014" name="PLoS ONE">
        <title>De novo Genome Assembly of the Fungal Plant Pathogen Pyrenophora semeniperda.</title>
        <authorList>
            <person name="Soliai M.M."/>
            <person name="Meyer S.E."/>
            <person name="Udall J.A."/>
            <person name="Elzinga D.E."/>
            <person name="Hermansen R.A."/>
            <person name="Bodily P.M."/>
            <person name="Hart A.A."/>
            <person name="Coleman C.E."/>
        </authorList>
    </citation>
    <scope>NUCLEOTIDE SEQUENCE [LARGE SCALE GENOMIC DNA]</scope>
    <source>
        <strain evidence="3 4">CCB06</strain>
        <tissue evidence="3">Mycelium</tissue>
    </source>
</reference>
<accession>A0A3M7MHS0</accession>
<proteinExistence type="predicted"/>
<protein>
    <recommendedName>
        <fullName evidence="2">DUF7704 domain-containing protein</fullName>
    </recommendedName>
</protein>
<sequence>MAPPGTPFVYRLWHLYLEPVFALGGAYHLHLAPLEYFSYMPSTTAYSASSQILCDQLASAYLLFAFIEGVLLRVVDDKRTWKWILFGLILCDLGHCYAAWCAMGDDIFKAAGWKGKDTVTNTLNIMPVLVRAAYLLGIGVPKQVQKKRA</sequence>
<name>A0A3M7MHS0_9PLEO</name>
<keyword evidence="1" id="KW-0812">Transmembrane</keyword>
<feature type="domain" description="DUF7704" evidence="2">
    <location>
        <begin position="7"/>
        <end position="138"/>
    </location>
</feature>
<feature type="transmembrane region" description="Helical" evidence="1">
    <location>
        <begin position="50"/>
        <end position="71"/>
    </location>
</feature>
<dbReference type="EMBL" id="KE747843">
    <property type="protein sequence ID" value="RMZ73997.1"/>
    <property type="molecule type" value="Genomic_DNA"/>
</dbReference>
<feature type="transmembrane region" description="Helical" evidence="1">
    <location>
        <begin position="83"/>
        <end position="103"/>
    </location>
</feature>
<organism evidence="3 4">
    <name type="scientific">Pyrenophora seminiperda CCB06</name>
    <dbReference type="NCBI Taxonomy" id="1302712"/>
    <lineage>
        <taxon>Eukaryota</taxon>
        <taxon>Fungi</taxon>
        <taxon>Dikarya</taxon>
        <taxon>Ascomycota</taxon>
        <taxon>Pezizomycotina</taxon>
        <taxon>Dothideomycetes</taxon>
        <taxon>Pleosporomycetidae</taxon>
        <taxon>Pleosporales</taxon>
        <taxon>Pleosporineae</taxon>
        <taxon>Pleosporaceae</taxon>
        <taxon>Pyrenophora</taxon>
    </lineage>
</organism>
<keyword evidence="1" id="KW-1133">Transmembrane helix</keyword>